<dbReference type="FunFam" id="3.40.30.10:FF:000123">
    <property type="entry name" value="Glutathione transferase o1"/>
    <property type="match status" value="1"/>
</dbReference>
<dbReference type="SUPFAM" id="SSF52833">
    <property type="entry name" value="Thioredoxin-like"/>
    <property type="match status" value="1"/>
</dbReference>
<evidence type="ECO:0000313" key="5">
    <source>
        <dbReference type="EMBL" id="CAH0390066.1"/>
    </source>
</evidence>
<dbReference type="SFLD" id="SFLDS00019">
    <property type="entry name" value="Glutathione_Transferase_(cytos"/>
    <property type="match status" value="1"/>
</dbReference>
<organism evidence="5 6">
    <name type="scientific">Bemisia tabaci</name>
    <name type="common">Sweetpotato whitefly</name>
    <name type="synonym">Aleurodes tabaci</name>
    <dbReference type="NCBI Taxonomy" id="7038"/>
    <lineage>
        <taxon>Eukaryota</taxon>
        <taxon>Metazoa</taxon>
        <taxon>Ecdysozoa</taxon>
        <taxon>Arthropoda</taxon>
        <taxon>Hexapoda</taxon>
        <taxon>Insecta</taxon>
        <taxon>Pterygota</taxon>
        <taxon>Neoptera</taxon>
        <taxon>Paraneoptera</taxon>
        <taxon>Hemiptera</taxon>
        <taxon>Sternorrhyncha</taxon>
        <taxon>Aleyrodoidea</taxon>
        <taxon>Aleyrodidae</taxon>
        <taxon>Aleyrodinae</taxon>
        <taxon>Bemisia</taxon>
    </lineage>
</organism>
<dbReference type="GO" id="GO:0005737">
    <property type="term" value="C:cytoplasm"/>
    <property type="evidence" value="ECO:0007669"/>
    <property type="project" value="InterPro"/>
</dbReference>
<dbReference type="PROSITE" id="PS50405">
    <property type="entry name" value="GST_CTER"/>
    <property type="match status" value="1"/>
</dbReference>
<dbReference type="AlphaFoldDB" id="A0A9P0AEG6"/>
<evidence type="ECO:0000313" key="6">
    <source>
        <dbReference type="Proteomes" id="UP001152759"/>
    </source>
</evidence>
<keyword evidence="6" id="KW-1185">Reference proteome</keyword>
<evidence type="ECO:0008006" key="7">
    <source>
        <dbReference type="Google" id="ProtNLM"/>
    </source>
</evidence>
<dbReference type="GO" id="GO:0004364">
    <property type="term" value="F:glutathione transferase activity"/>
    <property type="evidence" value="ECO:0007669"/>
    <property type="project" value="InterPro"/>
</dbReference>
<proteinExistence type="inferred from homology"/>
<dbReference type="Pfam" id="PF13410">
    <property type="entry name" value="GST_C_2"/>
    <property type="match status" value="1"/>
</dbReference>
<dbReference type="Gene3D" id="1.20.1050.10">
    <property type="match status" value="1"/>
</dbReference>
<evidence type="ECO:0000259" key="3">
    <source>
        <dbReference type="PROSITE" id="PS50404"/>
    </source>
</evidence>
<keyword evidence="2" id="KW-0560">Oxidoreductase</keyword>
<dbReference type="PROSITE" id="PS50404">
    <property type="entry name" value="GST_NTER"/>
    <property type="match status" value="1"/>
</dbReference>
<dbReference type="InterPro" id="IPR040079">
    <property type="entry name" value="Glutathione_S-Trfase"/>
</dbReference>
<dbReference type="InterPro" id="IPR005442">
    <property type="entry name" value="GST_omega"/>
</dbReference>
<dbReference type="Pfam" id="PF13417">
    <property type="entry name" value="GST_N_3"/>
    <property type="match status" value="1"/>
</dbReference>
<dbReference type="PRINTS" id="PR01625">
    <property type="entry name" value="GSTRNSFRASEO"/>
</dbReference>
<dbReference type="InterPro" id="IPR036249">
    <property type="entry name" value="Thioredoxin-like_sf"/>
</dbReference>
<reference evidence="5" key="1">
    <citation type="submission" date="2021-12" db="EMBL/GenBank/DDBJ databases">
        <authorList>
            <person name="King R."/>
        </authorList>
    </citation>
    <scope>NUCLEOTIDE SEQUENCE</scope>
</reference>
<dbReference type="EMBL" id="OU963866">
    <property type="protein sequence ID" value="CAH0390066.1"/>
    <property type="molecule type" value="Genomic_DNA"/>
</dbReference>
<dbReference type="InterPro" id="IPR010987">
    <property type="entry name" value="Glutathione-S-Trfase_C-like"/>
</dbReference>
<gene>
    <name evidence="5" type="ORF">BEMITA_LOCUS8826</name>
</gene>
<dbReference type="PANTHER" id="PTHR43968:SF6">
    <property type="entry name" value="GLUTATHIONE S-TRANSFERASE OMEGA"/>
    <property type="match status" value="1"/>
</dbReference>
<evidence type="ECO:0000256" key="2">
    <source>
        <dbReference type="ARBA" id="ARBA00023002"/>
    </source>
</evidence>
<dbReference type="GO" id="GO:0045174">
    <property type="term" value="F:glutathione dehydrogenase (ascorbate) activity"/>
    <property type="evidence" value="ECO:0007669"/>
    <property type="project" value="TreeGrafter"/>
</dbReference>
<dbReference type="SFLD" id="SFLDG00358">
    <property type="entry name" value="Main_(cytGST)"/>
    <property type="match status" value="1"/>
</dbReference>
<dbReference type="Proteomes" id="UP001152759">
    <property type="component" value="Chromosome 5"/>
</dbReference>
<protein>
    <recommendedName>
        <fullName evidence="7">Glutathione S-transferase O1</fullName>
    </recommendedName>
</protein>
<feature type="domain" description="GST N-terminal" evidence="3">
    <location>
        <begin position="77"/>
        <end position="155"/>
    </location>
</feature>
<name>A0A9P0AEG6_BEMTA</name>
<dbReference type="InterPro" id="IPR004045">
    <property type="entry name" value="Glutathione_S-Trfase_N"/>
</dbReference>
<evidence type="ECO:0000259" key="4">
    <source>
        <dbReference type="PROSITE" id="PS50405"/>
    </source>
</evidence>
<evidence type="ECO:0000256" key="1">
    <source>
        <dbReference type="ARBA" id="ARBA00011067"/>
    </source>
</evidence>
<accession>A0A9P0AEG6</accession>
<dbReference type="FunFam" id="1.20.1050.10:FF:000009">
    <property type="entry name" value="Glutathione S-transferase omega-1"/>
    <property type="match status" value="1"/>
</dbReference>
<comment type="similarity">
    <text evidence="1">Belongs to the GST superfamily. Omega family.</text>
</comment>
<dbReference type="SUPFAM" id="SSF47616">
    <property type="entry name" value="GST C-terminal domain-like"/>
    <property type="match status" value="1"/>
</dbReference>
<feature type="domain" description="GST C-terminal" evidence="4">
    <location>
        <begin position="160"/>
        <end position="281"/>
    </location>
</feature>
<dbReference type="InterPro" id="IPR036282">
    <property type="entry name" value="Glutathione-S-Trfase_C_sf"/>
</dbReference>
<dbReference type="GO" id="GO:0006749">
    <property type="term" value="P:glutathione metabolic process"/>
    <property type="evidence" value="ECO:0007669"/>
    <property type="project" value="TreeGrafter"/>
</dbReference>
<dbReference type="Gene3D" id="3.40.30.10">
    <property type="entry name" value="Glutaredoxin"/>
    <property type="match status" value="1"/>
</dbReference>
<dbReference type="InterPro" id="IPR050983">
    <property type="entry name" value="GST_Omega/HSP26"/>
</dbReference>
<sequence>MFHHPRLPRFLTDKQRTFFGNTLINKTLPAFPAPDISQSRIKITRKILAYFVPKLRQPTMTLVHHKSGSVEPPLIEEKLRLYSMRYCPYAQRIHLVLNAKKVSYDVVYINLVQKPEWFLEKFPAGTVPAMNVKGANLYESLILADFLDEYFPEPRLHSSDPLQKAKDRLLVESFGKIGPHLYKLLMGPDFTEDAFQGVLTMLAKMENELKNRGSNFFSGEKPGMPDYMIWPSFERIDVIAVRYGEKGKLPVQTLPLLTKWISAMKDDYSVKPFYLEPEKHALHLEKRRAGAADAFDIL</sequence>
<dbReference type="PANTHER" id="PTHR43968">
    <property type="match status" value="1"/>
</dbReference>